<proteinExistence type="inferred from homology"/>
<evidence type="ECO:0000313" key="4">
    <source>
        <dbReference type="EMBL" id="AUX42134.1"/>
    </source>
</evidence>
<dbReference type="PANTHER" id="PTHR37302:SF1">
    <property type="entry name" value="PROTEIN DINB"/>
    <property type="match status" value="1"/>
</dbReference>
<protein>
    <submittedName>
        <fullName evidence="4">Diguanylate cyclase</fullName>
        <ecNumber evidence="4">1.3.98.1</ecNumber>
    </submittedName>
</protein>
<dbReference type="InterPro" id="IPR034660">
    <property type="entry name" value="DinB/YfiT-like"/>
</dbReference>
<dbReference type="Pfam" id="PF05163">
    <property type="entry name" value="DinB"/>
    <property type="match status" value="1"/>
</dbReference>
<gene>
    <name evidence="4" type="primary">pleD</name>
    <name evidence="4" type="ORF">SOCE26_035610</name>
</gene>
<accession>A0A2L0ES74</accession>
<dbReference type="EC" id="1.3.98.1" evidence="4"/>
<dbReference type="PANTHER" id="PTHR37302">
    <property type="entry name" value="SLR1116 PROTEIN"/>
    <property type="match status" value="1"/>
</dbReference>
<reference evidence="4 5" key="1">
    <citation type="submission" date="2015-09" db="EMBL/GenBank/DDBJ databases">
        <title>Sorangium comparison.</title>
        <authorList>
            <person name="Zaburannyi N."/>
            <person name="Bunk B."/>
            <person name="Overmann J."/>
            <person name="Mueller R."/>
        </authorList>
    </citation>
    <scope>NUCLEOTIDE SEQUENCE [LARGE SCALE GENOMIC DNA]</scope>
    <source>
        <strain evidence="4 5">So ce26</strain>
    </source>
</reference>
<dbReference type="GO" id="GO:1990663">
    <property type="term" value="F:dihydroorotate dehydrogenase (fumarate) activity"/>
    <property type="evidence" value="ECO:0007669"/>
    <property type="project" value="UniProtKB-EC"/>
</dbReference>
<evidence type="ECO:0000313" key="5">
    <source>
        <dbReference type="Proteomes" id="UP000238348"/>
    </source>
</evidence>
<dbReference type="RefSeq" id="WP_104980992.1">
    <property type="nucleotide sequence ID" value="NZ_CP012673.1"/>
</dbReference>
<dbReference type="Proteomes" id="UP000238348">
    <property type="component" value="Chromosome"/>
</dbReference>
<feature type="binding site" evidence="3">
    <location>
        <position position="50"/>
    </location>
    <ligand>
        <name>a divalent metal cation</name>
        <dbReference type="ChEBI" id="CHEBI:60240"/>
    </ligand>
</feature>
<evidence type="ECO:0000256" key="1">
    <source>
        <dbReference type="ARBA" id="ARBA00008635"/>
    </source>
</evidence>
<organism evidence="4 5">
    <name type="scientific">Sorangium cellulosum</name>
    <name type="common">Polyangium cellulosum</name>
    <dbReference type="NCBI Taxonomy" id="56"/>
    <lineage>
        <taxon>Bacteria</taxon>
        <taxon>Pseudomonadati</taxon>
        <taxon>Myxococcota</taxon>
        <taxon>Polyangia</taxon>
        <taxon>Polyangiales</taxon>
        <taxon>Polyangiaceae</taxon>
        <taxon>Sorangium</taxon>
    </lineage>
</organism>
<keyword evidence="2 3" id="KW-0479">Metal-binding</keyword>
<dbReference type="OrthoDB" id="9807509at2"/>
<dbReference type="SUPFAM" id="SSF109854">
    <property type="entry name" value="DinB/YfiT-like putative metalloenzymes"/>
    <property type="match status" value="1"/>
</dbReference>
<feature type="binding site" evidence="3">
    <location>
        <position position="145"/>
    </location>
    <ligand>
        <name>a divalent metal cation</name>
        <dbReference type="ChEBI" id="CHEBI:60240"/>
    </ligand>
</feature>
<evidence type="ECO:0000256" key="2">
    <source>
        <dbReference type="ARBA" id="ARBA00022723"/>
    </source>
</evidence>
<evidence type="ECO:0000256" key="3">
    <source>
        <dbReference type="PIRSR" id="PIRSR607837-1"/>
    </source>
</evidence>
<comment type="similarity">
    <text evidence="1">Belongs to the DinB family.</text>
</comment>
<dbReference type="AlphaFoldDB" id="A0A2L0ES74"/>
<dbReference type="Gene3D" id="1.20.120.450">
    <property type="entry name" value="dinb family like domain"/>
    <property type="match status" value="1"/>
</dbReference>
<dbReference type="EMBL" id="CP012673">
    <property type="protein sequence ID" value="AUX42134.1"/>
    <property type="molecule type" value="Genomic_DNA"/>
</dbReference>
<keyword evidence="4" id="KW-0560">Oxidoreductase</keyword>
<dbReference type="InterPro" id="IPR007837">
    <property type="entry name" value="DinB"/>
</dbReference>
<name>A0A2L0ES74_SORCE</name>
<sequence>MNWIEHYRSLARYNVWMNNKLYRLVGELDDAERRRDRGAFFKSIHGTLNHLLLADRTWMARFTGDADRFSSRDASGKVIEITSLGQELYADFTELSREREKTDADILAWVDQLDEGALSRDLTYLRSGTRHSYPLWFAVSHFFNHQTHHRGQVTTLLSQMGIDPGVTDLLVLLWEERRPL</sequence>
<feature type="binding site" evidence="3">
    <location>
        <position position="149"/>
    </location>
    <ligand>
        <name>a divalent metal cation</name>
        <dbReference type="ChEBI" id="CHEBI:60240"/>
    </ligand>
</feature>
<dbReference type="GO" id="GO:0046872">
    <property type="term" value="F:metal ion binding"/>
    <property type="evidence" value="ECO:0007669"/>
    <property type="project" value="UniProtKB-KW"/>
</dbReference>